<name>A0A2S7T8A8_9FLAO</name>
<protein>
    <submittedName>
        <fullName evidence="1">Uncharacterized protein</fullName>
    </submittedName>
</protein>
<reference evidence="2" key="1">
    <citation type="submission" date="2016-11" db="EMBL/GenBank/DDBJ databases">
        <title>Trade-off between light-utilization and light-protection in marine flavobacteria.</title>
        <authorList>
            <person name="Kumagai Y."/>
            <person name="Yoshizawa S."/>
            <person name="Kogure K."/>
        </authorList>
    </citation>
    <scope>NUCLEOTIDE SEQUENCE [LARGE SCALE GENOMIC DNA]</scope>
    <source>
        <strain evidence="2">SG-18</strain>
    </source>
</reference>
<sequence length="432" mass="49890">MTTEVAILNKQAVAIASDSASTGYDEYGRPIFSTANKIFSLSTAEPVAIMIYGSASYMGIPWETVIKVFRDKLGDSRYNSLRDYGQRFVQFLQEEREFYPEAVQDTYVEGHLYDYYDILRNIILDNIEYHFENKEELGTQEMSTLIDDIIDHQIKVWKEGKTHIQDPEVFSKRFLAKHGNTIDQAIREVFEELPISEQGKMRLQRLAAHIFVYYPQSNDYLTNTGVVITGFGHLDIFPSLVSYKVQGVAMNTLKYKEESHRQIDHQNTAMIIPFAQDEVIRTFIDGISPLMDTIYYNFIEDVFGYYPQFIVDALADESGLDQEQRMDLEDRIRQIGIDNFRDGYHQINQIKSDINIRPILTVASILPKNELAEMADSLVNLTCLRKRFSTDEETVGGPVDVAVISKGDGMIWIRRKNYFDPNDNYRFLNNLK</sequence>
<proteinExistence type="predicted"/>
<dbReference type="Proteomes" id="UP000239366">
    <property type="component" value="Unassembled WGS sequence"/>
</dbReference>
<evidence type="ECO:0000313" key="1">
    <source>
        <dbReference type="EMBL" id="PQJ16159.1"/>
    </source>
</evidence>
<dbReference type="AlphaFoldDB" id="A0A2S7T8A8"/>
<dbReference type="RefSeq" id="WP_105001833.1">
    <property type="nucleotide sequence ID" value="NZ_MQVX01000001.1"/>
</dbReference>
<accession>A0A2S7T8A8</accession>
<gene>
    <name evidence="1" type="ORF">BST99_10860</name>
</gene>
<dbReference type="EMBL" id="MQVX01000001">
    <property type="protein sequence ID" value="PQJ16159.1"/>
    <property type="molecule type" value="Genomic_DNA"/>
</dbReference>
<keyword evidence="2" id="KW-1185">Reference proteome</keyword>
<comment type="caution">
    <text evidence="1">The sequence shown here is derived from an EMBL/GenBank/DDBJ whole genome shotgun (WGS) entry which is preliminary data.</text>
</comment>
<organism evidence="1 2">
    <name type="scientific">Aureicoccus marinus</name>
    <dbReference type="NCBI Taxonomy" id="754435"/>
    <lineage>
        <taxon>Bacteria</taxon>
        <taxon>Pseudomonadati</taxon>
        <taxon>Bacteroidota</taxon>
        <taxon>Flavobacteriia</taxon>
        <taxon>Flavobacteriales</taxon>
        <taxon>Flavobacteriaceae</taxon>
        <taxon>Aureicoccus</taxon>
    </lineage>
</organism>
<dbReference type="OrthoDB" id="978985at2"/>
<evidence type="ECO:0000313" key="2">
    <source>
        <dbReference type="Proteomes" id="UP000239366"/>
    </source>
</evidence>